<sequence length="188" mass="20569">MLSSSATNGKTREVDVNGRLREGLMPSDSLQLDEAETAETTEDFTASSCSMNANLPVCHDEMEDLVQGLRTEGAVLWMGPRCSTSVNGCVEEDDMRGLVEGFRELNKSSNEEASALESRATMENDEDEQPRLAEIQSLQLPKPCNVDFFQAPTNILSLPMELIAIIFRLLCDPLPVESSDDAAHPSTT</sequence>
<organism evidence="2 3">
    <name type="scientific">Sphaerobolus stellatus (strain SS14)</name>
    <dbReference type="NCBI Taxonomy" id="990650"/>
    <lineage>
        <taxon>Eukaryota</taxon>
        <taxon>Fungi</taxon>
        <taxon>Dikarya</taxon>
        <taxon>Basidiomycota</taxon>
        <taxon>Agaricomycotina</taxon>
        <taxon>Agaricomycetes</taxon>
        <taxon>Phallomycetidae</taxon>
        <taxon>Geastrales</taxon>
        <taxon>Sphaerobolaceae</taxon>
        <taxon>Sphaerobolus</taxon>
    </lineage>
</organism>
<feature type="region of interest" description="Disordered" evidence="1">
    <location>
        <begin position="109"/>
        <end position="129"/>
    </location>
</feature>
<dbReference type="EMBL" id="KN837118">
    <property type="protein sequence ID" value="KIJ44275.1"/>
    <property type="molecule type" value="Genomic_DNA"/>
</dbReference>
<evidence type="ECO:0000313" key="2">
    <source>
        <dbReference type="EMBL" id="KIJ44275.1"/>
    </source>
</evidence>
<dbReference type="AlphaFoldDB" id="A0A0C9VYY6"/>
<reference evidence="2 3" key="1">
    <citation type="submission" date="2014-06" db="EMBL/GenBank/DDBJ databases">
        <title>Evolutionary Origins and Diversification of the Mycorrhizal Mutualists.</title>
        <authorList>
            <consortium name="DOE Joint Genome Institute"/>
            <consortium name="Mycorrhizal Genomics Consortium"/>
            <person name="Kohler A."/>
            <person name="Kuo A."/>
            <person name="Nagy L.G."/>
            <person name="Floudas D."/>
            <person name="Copeland A."/>
            <person name="Barry K.W."/>
            <person name="Cichocki N."/>
            <person name="Veneault-Fourrey C."/>
            <person name="LaButti K."/>
            <person name="Lindquist E.A."/>
            <person name="Lipzen A."/>
            <person name="Lundell T."/>
            <person name="Morin E."/>
            <person name="Murat C."/>
            <person name="Riley R."/>
            <person name="Ohm R."/>
            <person name="Sun H."/>
            <person name="Tunlid A."/>
            <person name="Henrissat B."/>
            <person name="Grigoriev I.V."/>
            <person name="Hibbett D.S."/>
            <person name="Martin F."/>
        </authorList>
    </citation>
    <scope>NUCLEOTIDE SEQUENCE [LARGE SCALE GENOMIC DNA]</scope>
    <source>
        <strain evidence="2 3">SS14</strain>
    </source>
</reference>
<keyword evidence="3" id="KW-1185">Reference proteome</keyword>
<feature type="non-terminal residue" evidence="2">
    <location>
        <position position="188"/>
    </location>
</feature>
<dbReference type="Proteomes" id="UP000054279">
    <property type="component" value="Unassembled WGS sequence"/>
</dbReference>
<feature type="compositionally biased region" description="Basic and acidic residues" evidence="1">
    <location>
        <begin position="10"/>
        <end position="22"/>
    </location>
</feature>
<feature type="region of interest" description="Disordered" evidence="1">
    <location>
        <begin position="1"/>
        <end position="44"/>
    </location>
</feature>
<evidence type="ECO:0000256" key="1">
    <source>
        <dbReference type="SAM" id="MobiDB-lite"/>
    </source>
</evidence>
<proteinExistence type="predicted"/>
<feature type="compositionally biased region" description="Acidic residues" evidence="1">
    <location>
        <begin position="31"/>
        <end position="42"/>
    </location>
</feature>
<accession>A0A0C9VYY6</accession>
<dbReference type="HOGENOM" id="CLU_1451021_0_0_1"/>
<name>A0A0C9VYY6_SPHS4</name>
<gene>
    <name evidence="2" type="ORF">M422DRAFT_252284</name>
</gene>
<evidence type="ECO:0000313" key="3">
    <source>
        <dbReference type="Proteomes" id="UP000054279"/>
    </source>
</evidence>
<protein>
    <submittedName>
        <fullName evidence="2">Uncharacterized protein</fullName>
    </submittedName>
</protein>